<dbReference type="PhylomeDB" id="A0A0G4F1J6"/>
<feature type="domain" description="RING-type" evidence="10">
    <location>
        <begin position="677"/>
        <end position="718"/>
    </location>
</feature>
<dbReference type="PROSITE" id="PS01186">
    <property type="entry name" value="EGF_2"/>
    <property type="match status" value="1"/>
</dbReference>
<protein>
    <recommendedName>
        <fullName evidence="13">RING-type domain-containing protein</fullName>
    </recommendedName>
</protein>
<dbReference type="SUPFAM" id="SSF57850">
    <property type="entry name" value="RING/U-box"/>
    <property type="match status" value="1"/>
</dbReference>
<dbReference type="InterPro" id="IPR053238">
    <property type="entry name" value="RING-H2_zinc_finger"/>
</dbReference>
<feature type="compositionally biased region" description="Low complexity" evidence="6">
    <location>
        <begin position="731"/>
        <end position="792"/>
    </location>
</feature>
<evidence type="ECO:0000256" key="4">
    <source>
        <dbReference type="PROSITE-ProRule" id="PRU00076"/>
    </source>
</evidence>
<name>A0A0G4F1J6_VITBC</name>
<evidence type="ECO:0000256" key="2">
    <source>
        <dbReference type="ARBA" id="ARBA00022771"/>
    </source>
</evidence>
<organism evidence="11 12">
    <name type="scientific">Vitrella brassicaformis (strain CCMP3155)</name>
    <dbReference type="NCBI Taxonomy" id="1169540"/>
    <lineage>
        <taxon>Eukaryota</taxon>
        <taxon>Sar</taxon>
        <taxon>Alveolata</taxon>
        <taxon>Colpodellida</taxon>
        <taxon>Vitrellaceae</taxon>
        <taxon>Vitrella</taxon>
    </lineage>
</organism>
<accession>A0A0G4F1J6</accession>
<keyword evidence="7" id="KW-1133">Transmembrane helix</keyword>
<dbReference type="Proteomes" id="UP000041254">
    <property type="component" value="Unassembled WGS sequence"/>
</dbReference>
<dbReference type="EMBL" id="CDMY01000356">
    <property type="protein sequence ID" value="CEM05260.1"/>
    <property type="molecule type" value="Genomic_DNA"/>
</dbReference>
<keyword evidence="12" id="KW-1185">Reference proteome</keyword>
<feature type="compositionally biased region" description="Polar residues" evidence="6">
    <location>
        <begin position="609"/>
        <end position="634"/>
    </location>
</feature>
<evidence type="ECO:0000256" key="3">
    <source>
        <dbReference type="ARBA" id="ARBA00022833"/>
    </source>
</evidence>
<dbReference type="InterPro" id="IPR013083">
    <property type="entry name" value="Znf_RING/FYVE/PHD"/>
</dbReference>
<dbReference type="OrthoDB" id="21204at2759"/>
<feature type="compositionally biased region" description="Pro residues" evidence="6">
    <location>
        <begin position="589"/>
        <end position="599"/>
    </location>
</feature>
<dbReference type="SMART" id="SM00184">
    <property type="entry name" value="RING"/>
    <property type="match status" value="1"/>
</dbReference>
<feature type="region of interest" description="Disordered" evidence="6">
    <location>
        <begin position="526"/>
        <end position="666"/>
    </location>
</feature>
<evidence type="ECO:0000259" key="9">
    <source>
        <dbReference type="PROSITE" id="PS50026"/>
    </source>
</evidence>
<feature type="disulfide bond" evidence="4">
    <location>
        <begin position="293"/>
        <end position="302"/>
    </location>
</feature>
<evidence type="ECO:0000313" key="12">
    <source>
        <dbReference type="Proteomes" id="UP000041254"/>
    </source>
</evidence>
<dbReference type="PROSITE" id="PS50026">
    <property type="entry name" value="EGF_3"/>
    <property type="match status" value="1"/>
</dbReference>
<sequence length="848" mass="92812">MPSASTAGLLRPTARLVIAAISFPALAQGQVDSGNNPAVTPDVGRTPARSPSTGGRRPLLAKPRDQGGDLAASIVDWGEVWTKDNTTWKTYEVGPRKWRRFRFKVTEAMMATDANLFIEMRYDKQGGRHSSLTPDGSPQQQQQQQASSASFTVNKDGYRFIPPDPLLLAKANAPPTATLNGGKGNWDANTAFMDSHAYVVWKEYHHILVPAEELQLNDTWWVAVLNFPSQYPNTVTLTPTIDAATNETSFTNRIKDLPMTFNIRIRQFPHGERPCPRDCSGHGVCRAVGKCRCDTGWADNDCSVPAHVLESGEALQKSIPAGEWKYHYLDIPSEDDSDRDRGNTLRIEMVHRGGDPLMFIKATDKQDYLIPTQRSEDHTFYLPMRPGGRRQILQIQISQYPSDRWFFGIYNSRAERRRALRDTQYSLRVTLLNAPFSRINLYIYVVPAIVVVFVMLWVMYAIHRSVQTRHRSRLDARQLEIILHARMVGQDGGASPRRLSNVDELFPPIKFKEALTKTRVWGLHHHHRAPNHSRSFRTPTRSTHSSVTSLAATSQPADGSSAEDHTSTSQPQQQPTVFGRPSFQFIGPPLAPPTPPPLPCTDLLGRQASDATTHNEQPPDTPHQQATPSDNGSAASPMPYHRGLVGGGADSASDNGMAEKTPSRSWTVATGDEELCCSVCLVEFDKEDEVRVLDCSHVFHKDCIDQWFTGSTVCPLCKRDYGPPPPPPPDQVTQPPQQEQEQQPQLEGDQQQQGHQQDNTAAPPAAAAADGSDTPAAPPAAAAAAASSSPAPHTDISVADFSAPRGADAASRHSGDAVIVPLAVDAASGAEARDTDGDTGAGVVLRTP</sequence>
<dbReference type="InParanoid" id="A0A0G4F1J6"/>
<dbReference type="PROSITE" id="PS50089">
    <property type="entry name" value="ZF_RING_2"/>
    <property type="match status" value="1"/>
</dbReference>
<keyword evidence="7" id="KW-0472">Membrane</keyword>
<feature type="region of interest" description="Disordered" evidence="6">
    <location>
        <begin position="719"/>
        <end position="848"/>
    </location>
</feature>
<evidence type="ECO:0000256" key="8">
    <source>
        <dbReference type="SAM" id="SignalP"/>
    </source>
</evidence>
<proteinExistence type="predicted"/>
<dbReference type="AlphaFoldDB" id="A0A0G4F1J6"/>
<evidence type="ECO:0008006" key="13">
    <source>
        <dbReference type="Google" id="ProtNLM"/>
    </source>
</evidence>
<dbReference type="PANTHER" id="PTHR14155:SF610">
    <property type="entry name" value="OS01G0755700 PROTEIN"/>
    <property type="match status" value="1"/>
</dbReference>
<feature type="chain" id="PRO_5005188615" description="RING-type domain-containing protein" evidence="8">
    <location>
        <begin position="30"/>
        <end position="848"/>
    </location>
</feature>
<keyword evidence="2 5" id="KW-0863">Zinc-finger</keyword>
<keyword evidence="1" id="KW-0479">Metal-binding</keyword>
<feature type="region of interest" description="Disordered" evidence="6">
    <location>
        <begin position="30"/>
        <end position="66"/>
    </location>
</feature>
<evidence type="ECO:0000259" key="10">
    <source>
        <dbReference type="PROSITE" id="PS50089"/>
    </source>
</evidence>
<evidence type="ECO:0000313" key="11">
    <source>
        <dbReference type="EMBL" id="CEM05260.1"/>
    </source>
</evidence>
<dbReference type="InterPro" id="IPR000742">
    <property type="entry name" value="EGF"/>
</dbReference>
<gene>
    <name evidence="11" type="ORF">Vbra_14201</name>
</gene>
<dbReference type="Gene3D" id="2.60.120.260">
    <property type="entry name" value="Galactose-binding domain-like"/>
    <property type="match status" value="1"/>
</dbReference>
<keyword evidence="4" id="KW-0245">EGF-like domain</keyword>
<evidence type="ECO:0000256" key="7">
    <source>
        <dbReference type="SAM" id="Phobius"/>
    </source>
</evidence>
<evidence type="ECO:0000256" key="6">
    <source>
        <dbReference type="SAM" id="MobiDB-lite"/>
    </source>
</evidence>
<dbReference type="InterPro" id="IPR001841">
    <property type="entry name" value="Znf_RING"/>
</dbReference>
<dbReference type="CDD" id="cd16454">
    <property type="entry name" value="RING-H2_PA-TM-RING"/>
    <property type="match status" value="1"/>
</dbReference>
<evidence type="ECO:0000256" key="1">
    <source>
        <dbReference type="ARBA" id="ARBA00022723"/>
    </source>
</evidence>
<dbReference type="VEuPathDB" id="CryptoDB:Vbra_14201"/>
<keyword evidence="8" id="KW-0732">Signal</keyword>
<feature type="region of interest" description="Disordered" evidence="6">
    <location>
        <begin position="126"/>
        <end position="149"/>
    </location>
</feature>
<dbReference type="Pfam" id="PF13639">
    <property type="entry name" value="zf-RING_2"/>
    <property type="match status" value="1"/>
</dbReference>
<evidence type="ECO:0000256" key="5">
    <source>
        <dbReference type="PROSITE-ProRule" id="PRU00175"/>
    </source>
</evidence>
<keyword evidence="7" id="KW-0812">Transmembrane</keyword>
<feature type="domain" description="EGF-like" evidence="9">
    <location>
        <begin position="271"/>
        <end position="303"/>
    </location>
</feature>
<feature type="signal peptide" evidence="8">
    <location>
        <begin position="1"/>
        <end position="29"/>
    </location>
</feature>
<feature type="compositionally biased region" description="Basic residues" evidence="6">
    <location>
        <begin position="526"/>
        <end position="535"/>
    </location>
</feature>
<dbReference type="Pfam" id="PF23106">
    <property type="entry name" value="EGF_Teneurin"/>
    <property type="match status" value="1"/>
</dbReference>
<feature type="compositionally biased region" description="Polar residues" evidence="6">
    <location>
        <begin position="536"/>
        <end position="558"/>
    </location>
</feature>
<feature type="compositionally biased region" description="Low complexity" evidence="6">
    <location>
        <begin position="567"/>
        <end position="576"/>
    </location>
</feature>
<keyword evidence="3" id="KW-0862">Zinc</keyword>
<feature type="compositionally biased region" description="Low complexity" evidence="6">
    <location>
        <begin position="139"/>
        <end position="149"/>
    </location>
</feature>
<keyword evidence="4" id="KW-1015">Disulfide bond</keyword>
<feature type="compositionally biased region" description="Polar residues" evidence="6">
    <location>
        <begin position="128"/>
        <end position="138"/>
    </location>
</feature>
<reference evidence="11" key="1">
    <citation type="submission" date="2014-11" db="EMBL/GenBank/DDBJ databases">
        <authorList>
            <person name="Zhu J."/>
            <person name="Qi W."/>
            <person name="Song R."/>
        </authorList>
    </citation>
    <scope>NUCLEOTIDE SEQUENCE [LARGE SCALE GENOMIC DNA]</scope>
</reference>
<feature type="transmembrane region" description="Helical" evidence="7">
    <location>
        <begin position="441"/>
        <end position="462"/>
    </location>
</feature>
<dbReference type="STRING" id="1169540.A0A0G4F1J6"/>
<feature type="disulfide bond" evidence="4">
    <location>
        <begin position="275"/>
        <end position="285"/>
    </location>
</feature>
<dbReference type="Gene3D" id="3.30.40.10">
    <property type="entry name" value="Zinc/RING finger domain, C3HC4 (zinc finger)"/>
    <property type="match status" value="1"/>
</dbReference>
<dbReference type="PANTHER" id="PTHR14155">
    <property type="entry name" value="RING FINGER DOMAIN-CONTAINING"/>
    <property type="match status" value="1"/>
</dbReference>
<comment type="caution">
    <text evidence="4">Lacks conserved residue(s) required for the propagation of feature annotation.</text>
</comment>
<dbReference type="GO" id="GO:0008270">
    <property type="term" value="F:zinc ion binding"/>
    <property type="evidence" value="ECO:0007669"/>
    <property type="project" value="UniProtKB-KW"/>
</dbReference>